<dbReference type="Proteomes" id="UP000198623">
    <property type="component" value="Unassembled WGS sequence"/>
</dbReference>
<accession>A0A1I2VMN5</accession>
<dbReference type="STRING" id="1045558.SAMN05216175_1185"/>
<dbReference type="Pfam" id="PF05359">
    <property type="entry name" value="DUF748"/>
    <property type="match status" value="2"/>
</dbReference>
<proteinExistence type="predicted"/>
<keyword evidence="2" id="KW-1185">Reference proteome</keyword>
<dbReference type="EMBL" id="FOOU01000018">
    <property type="protein sequence ID" value="SFG90412.1"/>
    <property type="molecule type" value="Genomic_DNA"/>
</dbReference>
<name>A0A1I2VMN5_9GAMM</name>
<evidence type="ECO:0000313" key="2">
    <source>
        <dbReference type="Proteomes" id="UP000198623"/>
    </source>
</evidence>
<protein>
    <recommendedName>
        <fullName evidence="3">DUF748 domain-containing protein</fullName>
    </recommendedName>
</protein>
<gene>
    <name evidence="1" type="ORF">SAMN05216175_1185</name>
</gene>
<reference evidence="2" key="1">
    <citation type="submission" date="2016-10" db="EMBL/GenBank/DDBJ databases">
        <authorList>
            <person name="Varghese N."/>
            <person name="Submissions S."/>
        </authorList>
    </citation>
    <scope>NUCLEOTIDE SEQUENCE [LARGE SCALE GENOMIC DNA]</scope>
    <source>
        <strain evidence="2">CGMCC 1.10971</strain>
    </source>
</reference>
<dbReference type="AlphaFoldDB" id="A0A1I2VMN5"/>
<organism evidence="1 2">
    <name type="scientific">Neptunomonas qingdaonensis</name>
    <dbReference type="NCBI Taxonomy" id="1045558"/>
    <lineage>
        <taxon>Bacteria</taxon>
        <taxon>Pseudomonadati</taxon>
        <taxon>Pseudomonadota</taxon>
        <taxon>Gammaproteobacteria</taxon>
        <taxon>Oceanospirillales</taxon>
        <taxon>Oceanospirillaceae</taxon>
        <taxon>Neptunomonas</taxon>
    </lineage>
</organism>
<dbReference type="RefSeq" id="WP_177201228.1">
    <property type="nucleotide sequence ID" value="NZ_FOOU01000018.1"/>
</dbReference>
<evidence type="ECO:0000313" key="1">
    <source>
        <dbReference type="EMBL" id="SFG90412.1"/>
    </source>
</evidence>
<sequence length="967" mass="104468">MRVILSMLVVIALGLYSLPYLIRDQVVIWLKGQGAEHVSFEKVDIHWLSGSVELIELKADSEGVPPMRVGHLKVTLDYPSLFEKRILINEVILSDVASGLYQQGDDLWLGPVNLSQFNTTEPSVKEPESPPSEWRVGIANVRLHHINWALNLPQHQQQIVIDNAGLNSLYQWDETASTQVTLNGLLNGSKIELNSAAVPLPEQKTSTIKLVLDRFPLESVAKAWVPQLKGFLTTNLELKLDLTGGSGQLLHSGSFSLDEFSWKDKQINVSDKHLEWSGKGAVKLAESSLQNVSLEGAIQSSGLKLEQGKQLALLMSQFSWQGGVDLGFDGSALSSIKGPQKLSIKNLDFSQADQRISAASVSQQGPLNLSFTENLPKQLNSQLMLNIDTLGLKNPQIDLAAAQLSLVSPLKISWKGAELAGITAAPAITLQKLQLSQDGRLAVALDSADMAAVLANMSVSQPVIEKVRLKTSALSVSTLKEPLQLLELGSIGLVNGLYSTKKISAAQLTFTGLKANYKQGQQPMSTIGELQLKGLLLTDLNRLVVDDVRIKDTQTYVSVTNKQGIKEIERLTLALATLGEGTPGQGKENNAKTTTTTTTTTKAENQEAAFSVRVGQLLMTSKNIINIEDYSVKPAFKSVLDIQELTVEKVDSAKAELSPFKLQATINTHAKLTASGKMNLLGGTRNGNWKLDIKNAELPVVSPYAGKYVGYFLQSGQMDFSSSGTLKEGVLAGKNRIKLNRLEVQPAQTQATDEFNSKLSMPLGTAISVLQDSDDNIKLDLPVEGSLDDPQFGYQDIVNRLATKGLKKAAFSFLTKALQPYGALISIASTAIDANKSGAFITLAPVNFTAGTSTVAADMSGYLGKIAEMMSSRKALRLNICGNAVKDDRIALSALLEKENKAKAKPLPPAELEVLMLERLQGLAVARGAQVTSLLLEKGVAKDRLFSCFPVPNLKSDELKPGVVLAL</sequence>
<dbReference type="InterPro" id="IPR008023">
    <property type="entry name" value="DUF748"/>
</dbReference>
<evidence type="ECO:0008006" key="3">
    <source>
        <dbReference type="Google" id="ProtNLM"/>
    </source>
</evidence>